<organism evidence="1">
    <name type="scientific">Magallana gigas</name>
    <name type="common">Pacific oyster</name>
    <name type="synonym">Crassostrea gigas</name>
    <dbReference type="NCBI Taxonomy" id="29159"/>
    <lineage>
        <taxon>Eukaryota</taxon>
        <taxon>Metazoa</taxon>
        <taxon>Spiralia</taxon>
        <taxon>Lophotrochozoa</taxon>
        <taxon>Mollusca</taxon>
        <taxon>Bivalvia</taxon>
        <taxon>Autobranchia</taxon>
        <taxon>Pteriomorphia</taxon>
        <taxon>Ostreida</taxon>
        <taxon>Ostreoidea</taxon>
        <taxon>Ostreidae</taxon>
        <taxon>Magallana</taxon>
    </lineage>
</organism>
<sequence length="232" mass="26794">MNSTKKFKDNFYSIVCPYSQGTMPSCDDWYHGYCTGKYGRQLEQFVSHDDDVAVAAKMLQLSRQVNQLKERVEAESLHSRKSSMWKDASTIDNFPNMTEEQLHVPEMTCGSYQLKLSRCYIQEHLHVNHDILVHIEDPQLLKVKMQIRHVSSKAHILWISYDEVEVTAWYCLCKTAPGREWSVCVFTLRPSCGISGMPVTYTHLTAYSIFRVMNPGEHSLLSPRETTLENVH</sequence>
<dbReference type="HOGENOM" id="CLU_1195852_0_0_1"/>
<name>K1QBM6_MAGGI</name>
<dbReference type="EMBL" id="JH816724">
    <property type="protein sequence ID" value="EKC26225.1"/>
    <property type="molecule type" value="Genomic_DNA"/>
</dbReference>
<gene>
    <name evidence="1" type="ORF">CGI_10002613</name>
</gene>
<reference evidence="1" key="1">
    <citation type="journal article" date="2012" name="Nature">
        <title>The oyster genome reveals stress adaptation and complexity of shell formation.</title>
        <authorList>
            <person name="Zhang G."/>
            <person name="Fang X."/>
            <person name="Guo X."/>
            <person name="Li L."/>
            <person name="Luo R."/>
            <person name="Xu F."/>
            <person name="Yang P."/>
            <person name="Zhang L."/>
            <person name="Wang X."/>
            <person name="Qi H."/>
            <person name="Xiong Z."/>
            <person name="Que H."/>
            <person name="Xie Y."/>
            <person name="Holland P.W."/>
            <person name="Paps J."/>
            <person name="Zhu Y."/>
            <person name="Wu F."/>
            <person name="Chen Y."/>
            <person name="Wang J."/>
            <person name="Peng C."/>
            <person name="Meng J."/>
            <person name="Yang L."/>
            <person name="Liu J."/>
            <person name="Wen B."/>
            <person name="Zhang N."/>
            <person name="Huang Z."/>
            <person name="Zhu Q."/>
            <person name="Feng Y."/>
            <person name="Mount A."/>
            <person name="Hedgecock D."/>
            <person name="Xu Z."/>
            <person name="Liu Y."/>
            <person name="Domazet-Loso T."/>
            <person name="Du Y."/>
            <person name="Sun X."/>
            <person name="Zhang S."/>
            <person name="Liu B."/>
            <person name="Cheng P."/>
            <person name="Jiang X."/>
            <person name="Li J."/>
            <person name="Fan D."/>
            <person name="Wang W."/>
            <person name="Fu W."/>
            <person name="Wang T."/>
            <person name="Wang B."/>
            <person name="Zhang J."/>
            <person name="Peng Z."/>
            <person name="Li Y."/>
            <person name="Li N."/>
            <person name="Wang J."/>
            <person name="Chen M."/>
            <person name="He Y."/>
            <person name="Tan F."/>
            <person name="Song X."/>
            <person name="Zheng Q."/>
            <person name="Huang R."/>
            <person name="Yang H."/>
            <person name="Du X."/>
            <person name="Chen L."/>
            <person name="Yang M."/>
            <person name="Gaffney P.M."/>
            <person name="Wang S."/>
            <person name="Luo L."/>
            <person name="She Z."/>
            <person name="Ming Y."/>
            <person name="Huang W."/>
            <person name="Zhang S."/>
            <person name="Huang B."/>
            <person name="Zhang Y."/>
            <person name="Qu T."/>
            <person name="Ni P."/>
            <person name="Miao G."/>
            <person name="Wang J."/>
            <person name="Wang Q."/>
            <person name="Steinberg C.E."/>
            <person name="Wang H."/>
            <person name="Li N."/>
            <person name="Qian L."/>
            <person name="Zhang G."/>
            <person name="Li Y."/>
            <person name="Yang H."/>
            <person name="Liu X."/>
            <person name="Wang J."/>
            <person name="Yin Y."/>
            <person name="Wang J."/>
        </authorList>
    </citation>
    <scope>NUCLEOTIDE SEQUENCE [LARGE SCALE GENOMIC DNA]</scope>
    <source>
        <strain evidence="1">05x7-T-G4-1.051#20</strain>
    </source>
</reference>
<dbReference type="InParanoid" id="K1QBM6"/>
<accession>K1QBM6</accession>
<dbReference type="AlphaFoldDB" id="K1QBM6"/>
<proteinExistence type="predicted"/>
<evidence type="ECO:0000313" key="1">
    <source>
        <dbReference type="EMBL" id="EKC26225.1"/>
    </source>
</evidence>
<protein>
    <submittedName>
        <fullName evidence="1">Uncharacterized protein</fullName>
    </submittedName>
</protein>